<gene>
    <name evidence="1" type="ORF">DEO72_LG2g368</name>
</gene>
<evidence type="ECO:0000313" key="1">
    <source>
        <dbReference type="EMBL" id="QCD80049.1"/>
    </source>
</evidence>
<reference evidence="1 2" key="1">
    <citation type="submission" date="2019-04" db="EMBL/GenBank/DDBJ databases">
        <title>An improved genome assembly and genetic linkage map for asparagus bean, Vigna unguiculata ssp. sesquipedialis.</title>
        <authorList>
            <person name="Xia Q."/>
            <person name="Zhang R."/>
            <person name="Dong Y."/>
        </authorList>
    </citation>
    <scope>NUCLEOTIDE SEQUENCE [LARGE SCALE GENOMIC DNA]</scope>
    <source>
        <tissue evidence="1">Leaf</tissue>
    </source>
</reference>
<protein>
    <submittedName>
        <fullName evidence="1">Uncharacterized protein</fullName>
    </submittedName>
</protein>
<dbReference type="AlphaFoldDB" id="A0A4D6KX76"/>
<dbReference type="Proteomes" id="UP000501690">
    <property type="component" value="Linkage Group LG2"/>
</dbReference>
<accession>A0A4D6KX76</accession>
<dbReference type="EMBL" id="CP039346">
    <property type="protein sequence ID" value="QCD80049.1"/>
    <property type="molecule type" value="Genomic_DNA"/>
</dbReference>
<keyword evidence="2" id="KW-1185">Reference proteome</keyword>
<proteinExistence type="predicted"/>
<evidence type="ECO:0000313" key="2">
    <source>
        <dbReference type="Proteomes" id="UP000501690"/>
    </source>
</evidence>
<organism evidence="1 2">
    <name type="scientific">Vigna unguiculata</name>
    <name type="common">Cowpea</name>
    <dbReference type="NCBI Taxonomy" id="3917"/>
    <lineage>
        <taxon>Eukaryota</taxon>
        <taxon>Viridiplantae</taxon>
        <taxon>Streptophyta</taxon>
        <taxon>Embryophyta</taxon>
        <taxon>Tracheophyta</taxon>
        <taxon>Spermatophyta</taxon>
        <taxon>Magnoliopsida</taxon>
        <taxon>eudicotyledons</taxon>
        <taxon>Gunneridae</taxon>
        <taxon>Pentapetalae</taxon>
        <taxon>rosids</taxon>
        <taxon>fabids</taxon>
        <taxon>Fabales</taxon>
        <taxon>Fabaceae</taxon>
        <taxon>Papilionoideae</taxon>
        <taxon>50 kb inversion clade</taxon>
        <taxon>NPAAA clade</taxon>
        <taxon>indigoferoid/millettioid clade</taxon>
        <taxon>Phaseoleae</taxon>
        <taxon>Vigna</taxon>
    </lineage>
</organism>
<sequence>MSDDRFNVIVHHSGEVEAREEAAEVEIGDASGLNSDVEVEDEIEVDILFQIINLPHSSFSSTPPFEKVAAHIIRTTTL</sequence>
<name>A0A4D6KX76_VIGUN</name>